<accession>A0ABT0TZI5</accession>
<sequence length="367" mass="40270">MSTAIKAASVNRLKSSDLQKLAQITATPCVSIVMPTHRSGRETQQGTIRLKNLITKATQQLEANDQDASFLDPLKPLLNDSNFWQHQSDGLAIFATPDDCHLFHLNRDVPEHVSVGNDLFLTPLVPNHNARGAFFVLSLSWDEAKLFRCEDGELTSVETKTLPGKYHDFVVPRDPEVSLQNTSHRSVGNTPGTSTAMFHGHGEGEDKIEADRDQYLSLVGEQVAGEIYNTDMPLIVVATTETCGHFESTTDMEIAAKVEGSPSQWSDHQFQERVMQTANEELPADTGDFLQRFGTAVAQSQGSSDYPEILEAAHSGRVETVVAFIDSANAEDVNKVVLETLRHGGKVTRCESGFLPDGTDIAAIFRF</sequence>
<protein>
    <submittedName>
        <fullName evidence="1">Uncharacterized protein</fullName>
    </submittedName>
</protein>
<gene>
    <name evidence="1" type="ORF">NB063_04810</name>
</gene>
<dbReference type="Pfam" id="PF18845">
    <property type="entry name" value="baeRF_family3"/>
    <property type="match status" value="1"/>
</dbReference>
<reference evidence="1 2" key="1">
    <citation type="journal article" date="2022" name="Syst. Appl. Microbiol.">
        <title>Rhodopirellula aestuarii sp. nov., a novel member of the genus Rhodopirellula isolated from brackish sediments collected in the Tagus River estuary, Portugal.</title>
        <authorList>
            <person name="Vitorino I.R."/>
            <person name="Klimek D."/>
            <person name="Calusinska M."/>
            <person name="Lobo-da-Cunha A."/>
            <person name="Vasconcelos V."/>
            <person name="Lage O.M."/>
        </authorList>
    </citation>
    <scope>NUCLEOTIDE SEQUENCE [LARGE SCALE GENOMIC DNA]</scope>
    <source>
        <strain evidence="1 2">ICT_H3.1</strain>
    </source>
</reference>
<keyword evidence="2" id="KW-1185">Reference proteome</keyword>
<dbReference type="Proteomes" id="UP001202961">
    <property type="component" value="Unassembled WGS sequence"/>
</dbReference>
<comment type="caution">
    <text evidence="1">The sequence shown here is derived from an EMBL/GenBank/DDBJ whole genome shotgun (WGS) entry which is preliminary data.</text>
</comment>
<organism evidence="1 2">
    <name type="scientific">Aporhodopirellula aestuarii</name>
    <dbReference type="NCBI Taxonomy" id="2950107"/>
    <lineage>
        <taxon>Bacteria</taxon>
        <taxon>Pseudomonadati</taxon>
        <taxon>Planctomycetota</taxon>
        <taxon>Planctomycetia</taxon>
        <taxon>Pirellulales</taxon>
        <taxon>Pirellulaceae</taxon>
        <taxon>Aporhodopirellula</taxon>
    </lineage>
</organism>
<dbReference type="InterPro" id="IPR041289">
    <property type="entry name" value="Bact_RF_family3"/>
</dbReference>
<dbReference type="RefSeq" id="WP_250927610.1">
    <property type="nucleotide sequence ID" value="NZ_JAMQBK010000015.1"/>
</dbReference>
<evidence type="ECO:0000313" key="2">
    <source>
        <dbReference type="Proteomes" id="UP001202961"/>
    </source>
</evidence>
<evidence type="ECO:0000313" key="1">
    <source>
        <dbReference type="EMBL" id="MCM2369940.1"/>
    </source>
</evidence>
<dbReference type="EMBL" id="JAMQBK010000015">
    <property type="protein sequence ID" value="MCM2369940.1"/>
    <property type="molecule type" value="Genomic_DNA"/>
</dbReference>
<proteinExistence type="predicted"/>
<name>A0ABT0TZI5_9BACT</name>